<evidence type="ECO:0000259" key="4">
    <source>
        <dbReference type="SMART" id="SM00244"/>
    </source>
</evidence>
<keyword evidence="6" id="KW-1185">Reference proteome</keyword>
<dbReference type="Gene3D" id="3.30.479.30">
    <property type="entry name" value="Band 7 domain"/>
    <property type="match status" value="1"/>
</dbReference>
<dbReference type="InterPro" id="IPR036013">
    <property type="entry name" value="Band_7/SPFH_dom_sf"/>
</dbReference>
<dbReference type="KEGG" id="dmm:dnm_099690"/>
<feature type="domain" description="Band 7" evidence="4">
    <location>
        <begin position="44"/>
        <end position="206"/>
    </location>
</feature>
<dbReference type="InterPro" id="IPR000163">
    <property type="entry name" value="Prohibitin"/>
</dbReference>
<organism evidence="5 6">
    <name type="scientific">Desulfonema magnum</name>
    <dbReference type="NCBI Taxonomy" id="45655"/>
    <lineage>
        <taxon>Bacteria</taxon>
        <taxon>Pseudomonadati</taxon>
        <taxon>Thermodesulfobacteriota</taxon>
        <taxon>Desulfobacteria</taxon>
        <taxon>Desulfobacterales</taxon>
        <taxon>Desulfococcaceae</taxon>
        <taxon>Desulfonema</taxon>
    </lineage>
</organism>
<dbReference type="SMART" id="SM00244">
    <property type="entry name" value="PHB"/>
    <property type="match status" value="1"/>
</dbReference>
<dbReference type="CDD" id="cd03401">
    <property type="entry name" value="SPFH_prohibitin"/>
    <property type="match status" value="1"/>
</dbReference>
<name>A0A975BXX3_9BACT</name>
<comment type="subcellular location">
    <subcellularLocation>
        <location evidence="1">Membrane</location>
        <topology evidence="1">Single-pass membrane protein</topology>
    </subcellularLocation>
</comment>
<keyword evidence="3" id="KW-0812">Transmembrane</keyword>
<evidence type="ECO:0000256" key="2">
    <source>
        <dbReference type="ARBA" id="ARBA00023136"/>
    </source>
</evidence>
<gene>
    <name evidence="5" type="ORF">dnm_099690</name>
</gene>
<sequence>MEKGKRGDNLKFYKKIITKLKAGAIPLLIFFLMVLIIISYLSKRTFYSIMPGEGGVHWSRFHGTEIDYVYPEGLHTIYPWDKMYIYNVRIQEIAPEFDVLTNTGLRIHLLISIRYAPKYKLLGVLHQKVGPDYVNTVIIPEIEAVLREIIGTMGAEEIYTTGRAVIIEAINQAIEQVAQRYINVDDVLIKRIDLPNTVAKAIQYKIEQKHLVEAHKFIVEREKKEADRKRIEGEGIRDQLKIIASALPEGEILKWKGIQATESISKSDNAKVVIVGNGPEGLPIILNTDK</sequence>
<evidence type="ECO:0000256" key="3">
    <source>
        <dbReference type="SAM" id="Phobius"/>
    </source>
</evidence>
<reference evidence="5" key="1">
    <citation type="journal article" date="2021" name="Microb. Physiol.">
        <title>Proteogenomic Insights into the Physiology of Marine, Sulfate-Reducing, Filamentous Desulfonema limicola and Desulfonema magnum.</title>
        <authorList>
            <person name="Schnaars V."/>
            <person name="Wohlbrand L."/>
            <person name="Scheve S."/>
            <person name="Hinrichs C."/>
            <person name="Reinhardt R."/>
            <person name="Rabus R."/>
        </authorList>
    </citation>
    <scope>NUCLEOTIDE SEQUENCE</scope>
    <source>
        <strain evidence="5">4be13</strain>
    </source>
</reference>
<dbReference type="Pfam" id="PF01145">
    <property type="entry name" value="Band_7"/>
    <property type="match status" value="1"/>
</dbReference>
<proteinExistence type="predicted"/>
<dbReference type="InterPro" id="IPR001107">
    <property type="entry name" value="Band_7"/>
</dbReference>
<dbReference type="GO" id="GO:0016020">
    <property type="term" value="C:membrane"/>
    <property type="evidence" value="ECO:0007669"/>
    <property type="project" value="UniProtKB-SubCell"/>
</dbReference>
<feature type="transmembrane region" description="Helical" evidence="3">
    <location>
        <begin position="20"/>
        <end position="41"/>
    </location>
</feature>
<dbReference type="SUPFAM" id="SSF117892">
    <property type="entry name" value="Band 7/SPFH domain"/>
    <property type="match status" value="1"/>
</dbReference>
<protein>
    <submittedName>
        <fullName evidence="5">SPFH domain-containing protein</fullName>
    </submittedName>
</protein>
<dbReference type="Proteomes" id="UP000663722">
    <property type="component" value="Chromosome"/>
</dbReference>
<evidence type="ECO:0000313" key="6">
    <source>
        <dbReference type="Proteomes" id="UP000663722"/>
    </source>
</evidence>
<evidence type="ECO:0000256" key="1">
    <source>
        <dbReference type="ARBA" id="ARBA00004167"/>
    </source>
</evidence>
<evidence type="ECO:0000313" key="5">
    <source>
        <dbReference type="EMBL" id="QTA93861.1"/>
    </source>
</evidence>
<dbReference type="AlphaFoldDB" id="A0A975BXX3"/>
<dbReference type="EMBL" id="CP061800">
    <property type="protein sequence ID" value="QTA93861.1"/>
    <property type="molecule type" value="Genomic_DNA"/>
</dbReference>
<dbReference type="PANTHER" id="PTHR23222">
    <property type="entry name" value="PROHIBITIN"/>
    <property type="match status" value="1"/>
</dbReference>
<keyword evidence="3" id="KW-1133">Transmembrane helix</keyword>
<accession>A0A975BXX3</accession>
<dbReference type="PANTHER" id="PTHR23222:SF1">
    <property type="entry name" value="PROHIBITIN-2"/>
    <property type="match status" value="1"/>
</dbReference>
<dbReference type="GO" id="GO:0007005">
    <property type="term" value="P:mitochondrion organization"/>
    <property type="evidence" value="ECO:0007669"/>
    <property type="project" value="TreeGrafter"/>
</dbReference>
<keyword evidence="2 3" id="KW-0472">Membrane</keyword>